<dbReference type="Proteomes" id="UP000321827">
    <property type="component" value="Unassembled WGS sequence"/>
</dbReference>
<proteinExistence type="predicted"/>
<dbReference type="EMBL" id="BJXN01000004">
    <property type="protein sequence ID" value="GEM89313.1"/>
    <property type="molecule type" value="Genomic_DNA"/>
</dbReference>
<dbReference type="AlphaFoldDB" id="A0A511RI45"/>
<reference evidence="2 3" key="1">
    <citation type="submission" date="2019-07" db="EMBL/GenBank/DDBJ databases">
        <title>Whole genome shotgun sequence of Oceanithermus desulfurans NBRC 100063.</title>
        <authorList>
            <person name="Hosoyama A."/>
            <person name="Uohara A."/>
            <person name="Ohji S."/>
            <person name="Ichikawa N."/>
        </authorList>
    </citation>
    <scope>NUCLEOTIDE SEQUENCE [LARGE SCALE GENOMIC DNA]</scope>
    <source>
        <strain evidence="2 3">NBRC 100063</strain>
    </source>
</reference>
<accession>A0A511RI45</accession>
<feature type="region of interest" description="Disordered" evidence="1">
    <location>
        <begin position="1"/>
        <end position="21"/>
    </location>
</feature>
<dbReference type="RefSeq" id="WP_147146009.1">
    <property type="nucleotide sequence ID" value="NZ_BJXN01000004.1"/>
</dbReference>
<organism evidence="2 3">
    <name type="scientific">Oceanithermus desulfurans NBRC 100063</name>
    <dbReference type="NCBI Taxonomy" id="1227550"/>
    <lineage>
        <taxon>Bacteria</taxon>
        <taxon>Thermotogati</taxon>
        <taxon>Deinococcota</taxon>
        <taxon>Deinococci</taxon>
        <taxon>Thermales</taxon>
        <taxon>Thermaceae</taxon>
        <taxon>Oceanithermus</taxon>
    </lineage>
</organism>
<comment type="caution">
    <text evidence="2">The sequence shown here is derived from an EMBL/GenBank/DDBJ whole genome shotgun (WGS) entry which is preliminary data.</text>
</comment>
<gene>
    <name evidence="2" type="ORF">ODE01S_07470</name>
</gene>
<evidence type="ECO:0000313" key="2">
    <source>
        <dbReference type="EMBL" id="GEM89313.1"/>
    </source>
</evidence>
<protein>
    <submittedName>
        <fullName evidence="2">Uncharacterized protein</fullName>
    </submittedName>
</protein>
<sequence>MGTGNLNPYELLEAGEQRRSQVQTEMERLRAADPLLRRGRTLAAGLLKNAARRFLRAAERLEAGRYEEQASGA</sequence>
<evidence type="ECO:0000256" key="1">
    <source>
        <dbReference type="SAM" id="MobiDB-lite"/>
    </source>
</evidence>
<name>A0A511RI45_9DEIN</name>
<evidence type="ECO:0000313" key="3">
    <source>
        <dbReference type="Proteomes" id="UP000321827"/>
    </source>
</evidence>